<dbReference type="EMBL" id="BJZV01000002">
    <property type="protein sequence ID" value="GEP08565.1"/>
    <property type="molecule type" value="Genomic_DNA"/>
</dbReference>
<accession>A0A512JF43</accession>
<keyword evidence="1" id="KW-0472">Membrane</keyword>
<evidence type="ECO:0000256" key="1">
    <source>
        <dbReference type="SAM" id="Phobius"/>
    </source>
</evidence>
<evidence type="ECO:0000313" key="3">
    <source>
        <dbReference type="Proteomes" id="UP000321750"/>
    </source>
</evidence>
<proteinExistence type="predicted"/>
<gene>
    <name evidence="2" type="ORF">MGN01_04100</name>
</gene>
<dbReference type="Pfam" id="PF09601">
    <property type="entry name" value="DUF2459"/>
    <property type="match status" value="1"/>
</dbReference>
<dbReference type="AlphaFoldDB" id="A0A512JF43"/>
<comment type="caution">
    <text evidence="2">The sequence shown here is derived from an EMBL/GenBank/DDBJ whole genome shotgun (WGS) entry which is preliminary data.</text>
</comment>
<reference evidence="2 3" key="1">
    <citation type="submission" date="2019-07" db="EMBL/GenBank/DDBJ databases">
        <title>Whole genome shotgun sequence of Methylobacterium gnaphalii NBRC 107716.</title>
        <authorList>
            <person name="Hosoyama A."/>
            <person name="Uohara A."/>
            <person name="Ohji S."/>
            <person name="Ichikawa N."/>
        </authorList>
    </citation>
    <scope>NUCLEOTIDE SEQUENCE [LARGE SCALE GENOMIC DNA]</scope>
    <source>
        <strain evidence="2 3">NBRC 107716</strain>
    </source>
</reference>
<sequence>MALDCFATLATTAKRAPPRGYNSPAENLMNRLRWPRRLGLAVAGICAAFLFAVVVTAKSGDPALYPADDADSQIIHLVSHGWHSGIVLPRGALTGEDTGAALRNVATRFRDYEKIEFGWGEARFYRSTPAVSDVDWVLAAKALFTPGGSPAVVHVVGLPDDLRSTFPNAEIASIRVSSAGLARLIAQLDASFRLRDGQPVEDGPGLYGPSLFYAGTGRFSVVNVCNHWTAGLLNTAGLPIAPVLDSYPRGLILDLAWRSGATVLPLP</sequence>
<protein>
    <recommendedName>
        <fullName evidence="4">DUF2459 domain-containing protein</fullName>
    </recommendedName>
</protein>
<dbReference type="InterPro" id="IPR011727">
    <property type="entry name" value="CHP02117"/>
</dbReference>
<name>A0A512JF43_9HYPH</name>
<evidence type="ECO:0008006" key="4">
    <source>
        <dbReference type="Google" id="ProtNLM"/>
    </source>
</evidence>
<keyword evidence="1" id="KW-1133">Transmembrane helix</keyword>
<keyword evidence="3" id="KW-1185">Reference proteome</keyword>
<evidence type="ECO:0000313" key="2">
    <source>
        <dbReference type="EMBL" id="GEP08565.1"/>
    </source>
</evidence>
<feature type="transmembrane region" description="Helical" evidence="1">
    <location>
        <begin position="38"/>
        <end position="57"/>
    </location>
</feature>
<dbReference type="Proteomes" id="UP000321750">
    <property type="component" value="Unassembled WGS sequence"/>
</dbReference>
<organism evidence="2 3">
    <name type="scientific">Methylobacterium gnaphalii</name>
    <dbReference type="NCBI Taxonomy" id="1010610"/>
    <lineage>
        <taxon>Bacteria</taxon>
        <taxon>Pseudomonadati</taxon>
        <taxon>Pseudomonadota</taxon>
        <taxon>Alphaproteobacteria</taxon>
        <taxon>Hyphomicrobiales</taxon>
        <taxon>Methylobacteriaceae</taxon>
        <taxon>Methylobacterium</taxon>
    </lineage>
</organism>
<keyword evidence="1" id="KW-0812">Transmembrane</keyword>